<dbReference type="GO" id="GO:0004318">
    <property type="term" value="F:enoyl-[acyl-carrier-protein] reductase (NADH) activity"/>
    <property type="evidence" value="ECO:0007669"/>
    <property type="project" value="InterPro"/>
</dbReference>
<dbReference type="Gene3D" id="1.20.930.70">
    <property type="match status" value="1"/>
</dbReference>
<gene>
    <name evidence="8" type="ORF">EHO60_06730</name>
</gene>
<dbReference type="InterPro" id="IPR001227">
    <property type="entry name" value="Ac_transferase_dom_sf"/>
</dbReference>
<dbReference type="PRINTS" id="PR01483">
    <property type="entry name" value="FASYNTHASE"/>
</dbReference>
<comment type="caution">
    <text evidence="8">The sequence shown here is derived from an EMBL/GenBank/DDBJ whole genome shotgun (WGS) entry which is preliminary data.</text>
</comment>
<dbReference type="CDD" id="cd00828">
    <property type="entry name" value="elong_cond_enzymes"/>
    <property type="match status" value="1"/>
</dbReference>
<feature type="domain" description="Ketosynthase family 3 (KS3)" evidence="7">
    <location>
        <begin position="2774"/>
        <end position="3281"/>
    </location>
</feature>
<dbReference type="Gene3D" id="3.40.47.10">
    <property type="match status" value="1"/>
</dbReference>
<dbReference type="Pfam" id="PF18325">
    <property type="entry name" value="Fas_alpha_ACP"/>
    <property type="match status" value="1"/>
</dbReference>
<dbReference type="InterPro" id="IPR050830">
    <property type="entry name" value="Fungal_FAS"/>
</dbReference>
<keyword evidence="6" id="KW-0560">Oxidoreductase</keyword>
<dbReference type="InterPro" id="IPR036291">
    <property type="entry name" value="NAD(P)-bd_dom_sf"/>
</dbReference>
<dbReference type="GO" id="GO:0008897">
    <property type="term" value="F:holo-[acyl-carrier-protein] synthase activity"/>
    <property type="evidence" value="ECO:0007669"/>
    <property type="project" value="InterPro"/>
</dbReference>
<dbReference type="Pfam" id="PF00698">
    <property type="entry name" value="Acyl_transf_1"/>
    <property type="match status" value="1"/>
</dbReference>
<accession>A0A4R9GGW7</accession>
<dbReference type="Gene3D" id="3.30.70.2490">
    <property type="match status" value="1"/>
</dbReference>
<dbReference type="InterPro" id="IPR032088">
    <property type="entry name" value="SAT"/>
</dbReference>
<dbReference type="RefSeq" id="WP_135767374.1">
    <property type="nucleotide sequence ID" value="NZ_RQET01000004.1"/>
</dbReference>
<dbReference type="Gene3D" id="3.40.50.720">
    <property type="entry name" value="NAD(P)-binding Rossmann-like Domain"/>
    <property type="match status" value="2"/>
</dbReference>
<dbReference type="GO" id="GO:0016787">
    <property type="term" value="F:hydrolase activity"/>
    <property type="evidence" value="ECO:0007669"/>
    <property type="project" value="UniProtKB-KW"/>
</dbReference>
<dbReference type="GO" id="GO:0004312">
    <property type="term" value="F:fatty acid synthase activity"/>
    <property type="evidence" value="ECO:0007669"/>
    <property type="project" value="InterPro"/>
</dbReference>
<dbReference type="FunFam" id="3.90.25.70:FF:000001">
    <property type="entry name" value="Fatty acid synthase subunit alpha"/>
    <property type="match status" value="1"/>
</dbReference>
<dbReference type="Pfam" id="PF18314">
    <property type="entry name" value="FAS_I_H"/>
    <property type="match status" value="1"/>
</dbReference>
<evidence type="ECO:0000259" key="7">
    <source>
        <dbReference type="PROSITE" id="PS52004"/>
    </source>
</evidence>
<dbReference type="InterPro" id="IPR014030">
    <property type="entry name" value="Ketoacyl_synth_N"/>
</dbReference>
<dbReference type="Pfam" id="PF08354">
    <property type="entry name" value="Fas1-AflB-like_hel"/>
    <property type="match status" value="1"/>
</dbReference>
<dbReference type="SUPFAM" id="SSF52151">
    <property type="entry name" value="FabD/lysophospholipase-like"/>
    <property type="match status" value="2"/>
</dbReference>
<dbReference type="SUPFAM" id="SSF53901">
    <property type="entry name" value="Thiolase-like"/>
    <property type="match status" value="2"/>
</dbReference>
<dbReference type="InterPro" id="IPR014031">
    <property type="entry name" value="Ketoacyl_synth_C"/>
</dbReference>
<dbReference type="PROSITE" id="PS52004">
    <property type="entry name" value="KS3_2"/>
    <property type="match status" value="1"/>
</dbReference>
<dbReference type="InterPro" id="IPR041550">
    <property type="entry name" value="FASI_helical"/>
</dbReference>
<keyword evidence="4" id="KW-0378">Hydrolase</keyword>
<dbReference type="Pfam" id="PF01575">
    <property type="entry name" value="MaoC_dehydratas"/>
    <property type="match status" value="1"/>
</dbReference>
<sequence>MKANPIETKSYSSDSFPVLKSASLKNYKVYTIFGGQGSDPLPQIRSFYEENTQNREFFEIVCSTLSEEYSLLSEQRAALLLPYGFHLSDWLQQPELTPPAAHLVPCPYSVPLIFISQAMGLYRFLQEENDWETLRSSIAGTFGHSQGIYAAILLSSSKDKESFLINLSKILRVIFHLSLRSQDEFPVLEIDAAYKRLVKSGEVPSPMASLKAEETHLVKTLEKFNLDRAAEDTVYLGLKNGPDSLVLCSSTESLLEFREFLSRSDFPDLGSWGFLNISAPFHCQLLRRVPVLLEQDLKRIGFDVRPEDLEIPVFDTRDGRNLKEEQGIPLSLARMVVADSLDWGACIKELTNETGKLLLLSFGPGTGTDRLCANYLKGKSFLLENLEKEESFRSFKRADSAKFPKAWKEFAPESVRLPKGKEFIRNSYSVWTEHPPVFGGGMTPSTVEPDIVIAAAKAGFLVEWAGGGQVTEEIFRKRMDRFREELPPGKKIVINLLYLDAYLWNLQVPLVKKMKAEGAPIEGVTISAGIPETEEAVRIIKDFESHGIWLNSFKPGTKNQIQQVISIARRIPESTILMQIEGGAAGGHHSWEDLEHLVSSTYSEIRSCTNLILAVGGGIAEPEDARRWLLGTWNRETIMPVDAVFLGTRLMAAKECATSEKIKQALVELSGSPDWQSTKDGKNAGGVVSGKSGLGADIYYAGNTWTKLSVLAEELTKGKETEEARKNVSDRKEELVSLINSTAKPYFGDLERMTYTEVLERFVELTCPGERLLSPEGDWPDHPFIDRSFRNRFQELVYRFEGRMLPSSVESKDSFACNPEIFKKPKEALLDWNTSYPKAKEILLLPEDRAFFLEVCKRPGKPVNFIPLLDEDLVKWIRSDSLWYSHCVGIDPDSCPWIPGPKAISGIKTSNESVSSIFADFIRGILPLKNDPRNIDWSDLWETKKSLSDELKIFTNESGIGGSVRVPADSQPSVAEWTPLLSKLGHGFLSGVLAAPKINGEPSDLTFLLQPKSDRLFTWELSPANELILLQVYEKGKLKIELRLVDPITAQLEIFFHRPGDDLSIPFQRRFYFDQEGNHFISEDLGTKQKSILKLYETSWSVDPNPSATESLLQNELIHETILDKESIISFRKAIGELRRADLRSEPIPPLGMSSTFAWKILVSPLLSLPGANLFKLLHLSQSFRWEKEVASLKPKDRIRSKVRLAKIRKTPLGLQLVVIGDASKEGSLICSFETGFLIRDTTSDIRNSDSLPFRKEIRIQSSAQIEVILSLPWIRKTETSQDPKIGCIFRFESDQVLIREEDSDSESYIAQGQIAKIEGGKTEPWGRFEIEERIPSGNRGSLDRFFSAFQEAETPVSLASPYRIFSETLTVPADMSEYSAASGDTNPIHTDSDFAVLGGWKDKIVHGLWTSCQVLKLLVREVCKGDSSRVLSFTETFEAPVYLTEELRVEARHVSAHQGDMVLEIKVENRTGEIKLNVHAVVSPPVTGYVFTGQGSQSQGMGLKLMEEFPEARKVWERAEKTATEELGFSLIEIVRDNPSSLKVGNRIWNHPKGVLHLTQFTQVALVTKSMADWEILKGRGFLVSHAPFAGHSLGEFSSLSARGFLGLENVIRIVYGRGLTMQDLVPRDSEGKSPYGMSVVLGNRHVGLTEEKILGVVEDIRKSTGLPLEVVNLNIRDKQYSATGDLRALSEMEAKFKEIVRGKKTTIRLEGIDVPFHSRILVSGVSEFRKTLEANVPLHSDFSELDGKYIPNLIAKPFSIDRKFLEQVFEISQSQILSEVISGKRPVTSDSELRRILLIELLAYQFAMPVQWIHTQDVLFGELNVRRLIDLGARGDLAGMARQTIRDVSDSSSYEILHIEENRNAVFYESEDVPQTSWSEKPESSLKFEIKSEAPEIATKTEVKKVELEAEATVSESDSMQEAEVNLDRKDALLSLLSLKSGVRPEEISEDETIDSLFGGNSSKRNQVMADLGAEFRTPSLDGGHEKPIRELNKLLSEQSQYVQPGPYLRTAFEETVKKHFPPDFGRTEIFRHLKQERSLSESGIFAVSIFLPLFVREGESLRKGLLSPIALSGRLNSAKEASKWLDKAVDLFAQGKGIRISKLSAAKGASGGAKVDAAALEELERKYFGAEGVFGKNIRDLRVRLLGEDPFSQYLIRDQNLLSEARTRNPSVADLQPLFEEKKAVVFGNSEQWAKKKLLQILTEISSGKRIRLSLGEEVYLTNHRTRLLKSVFEYWISGAGLSSPDAKEAVSRLEKIFRISSEETSLPVWKAASSVLRPKLEIEEDGTWRYSETEDGKNIKELLSSRIHLKTSADFGSNFKADSSETTSFEKTLEEAISEGVTFAGKKILVTGAGPNSIALETVQALLSGGADVILTTTSYSSEKVRLYKRVFQEYGAPGSRLQILPFSQGSLEDVRRLSDWLSAKNWEPDLLLPFGAIGEENSVSQLDESSLVSLQVLLVGVEKLIGVLGRGRKALGPDASPLNVILPLSPNHGIFGKDGLYAETKLGLEALFRKKYSESEDWGKNVRVIGCVIGWVRGTGLMEANDLVAEDLERETDVLTFSKREMGALISGLARHTFENSKAGALKADFTGGLDSQPDLGKALAKIRSNIVNEAKNKREAFAIRSEISGTQIKPQKVRPLPKELYFYPSTPNEKELSAYGDLTHIDLKNLICVVGFAEIGPGGSSLSRWELEKTGSLSLEAALELAWIMGLVKYQASDKGRTWTDAESGEAIQEWEAKERYEKRILQNTGIRLIDPADRGFDANGLFAFVDVVLEEDFFIPAANQKEAEEFHKAESEATEIYHDTEKDKWFVKRKKGSVVKVKKAIGVNRKVAGQIPKGWDPIRYGIPKELSKQVDRITLYNLYCTCEAFLRAGMEPVELYAYLHPGLVGSTVGSGLGGMGKMKRMFQDFVMGNERQHDALQESLINVTAAWALTSYVGAYGPMQTPVAACATAGVSMEMAANMIRDGKAKFMLAGAFDDFSEEGVIGFGDMQATADSLEMEAAGIEPSSICRPNDIRRNGFVEAQGGGVVLLARGDLALEAALPVYGILAYAGSKTDGIQASIPAPGLGLLSLGAESADKGSRFWNIEDRKKALTKWEENRQRVVESYGEDGDEFFHKVRALLSGDFQPGGEAISPLRSALAPFGLTVDDIDFAYKHDTSTKANDKNENKLLYTLLKGLGRTPGNLLPIVSQKSLTGHSKGGAAAWQTIGVLQSLEEGVVTGNRNLEEVDPDMNSFPFLAFTDESLNFGKHSLKAGILTTLGFGHIGALCLLLHSNFFLAALAPKEREKYLSLRRRREITGRNRYHEIRMEIGKPLYERKTKSYFEREEISLLLDSSFRQGKGF</sequence>
<dbReference type="Pfam" id="PF00109">
    <property type="entry name" value="ketoacyl-synt"/>
    <property type="match status" value="1"/>
</dbReference>
<dbReference type="InterPro" id="IPR016039">
    <property type="entry name" value="Thiolase-like"/>
</dbReference>
<dbReference type="SUPFAM" id="SSF54637">
    <property type="entry name" value="Thioesterase/thiol ester dehydrase-isomerase"/>
    <property type="match status" value="1"/>
</dbReference>
<dbReference type="Pfam" id="PF16073">
    <property type="entry name" value="SAT"/>
    <property type="match status" value="1"/>
</dbReference>
<protein>
    <submittedName>
        <fullName evidence="8">DUF1729 domain-containing protein</fullName>
    </submittedName>
</protein>
<keyword evidence="2" id="KW-0597">Phosphoprotein</keyword>
<keyword evidence="1" id="KW-0596">Phosphopantetheine</keyword>
<dbReference type="EMBL" id="RQET01000004">
    <property type="protein sequence ID" value="TGK11972.1"/>
    <property type="molecule type" value="Genomic_DNA"/>
</dbReference>
<dbReference type="Proteomes" id="UP000298458">
    <property type="component" value="Unassembled WGS sequence"/>
</dbReference>
<dbReference type="GO" id="GO:0004315">
    <property type="term" value="F:3-oxoacyl-[acyl-carrier-protein] synthase activity"/>
    <property type="evidence" value="ECO:0007669"/>
    <property type="project" value="InterPro"/>
</dbReference>
<evidence type="ECO:0000256" key="1">
    <source>
        <dbReference type="ARBA" id="ARBA00022450"/>
    </source>
</evidence>
<dbReference type="InterPro" id="IPR014043">
    <property type="entry name" value="Acyl_transferase_dom"/>
</dbReference>
<dbReference type="Gene3D" id="6.10.140.1400">
    <property type="match status" value="1"/>
</dbReference>
<dbReference type="InterPro" id="IPR029069">
    <property type="entry name" value="HotDog_dom_sf"/>
</dbReference>
<dbReference type="SUPFAM" id="SSF51735">
    <property type="entry name" value="NAD(P)-binding Rossmann-fold domains"/>
    <property type="match status" value="1"/>
</dbReference>
<dbReference type="InterPro" id="IPR047224">
    <property type="entry name" value="FAS_alpha_su_C"/>
</dbReference>
<dbReference type="GO" id="GO:0006633">
    <property type="term" value="P:fatty acid biosynthetic process"/>
    <property type="evidence" value="ECO:0007669"/>
    <property type="project" value="InterPro"/>
</dbReference>
<dbReference type="PANTHER" id="PTHR10982:SF21">
    <property type="entry name" value="FATTY ACID SYNTHASE SUBUNIT BETA"/>
    <property type="match status" value="1"/>
</dbReference>
<dbReference type="Gene3D" id="3.40.366.10">
    <property type="entry name" value="Malonyl-Coenzyme A Acyl Carrier Protein, domain 2"/>
    <property type="match status" value="3"/>
</dbReference>
<proteinExistence type="predicted"/>
<dbReference type="SUPFAM" id="SSF51412">
    <property type="entry name" value="Inosine monophosphate dehydrogenase (IMPDH)"/>
    <property type="match status" value="1"/>
</dbReference>
<dbReference type="InterPro" id="IPR016035">
    <property type="entry name" value="Acyl_Trfase/lysoPLipase"/>
</dbReference>
<keyword evidence="3" id="KW-0808">Transferase</keyword>
<dbReference type="PANTHER" id="PTHR10982">
    <property type="entry name" value="MALONYL COA-ACYL CARRIER PROTEIN TRANSACYLASE"/>
    <property type="match status" value="1"/>
</dbReference>
<dbReference type="PROSITE" id="PS00606">
    <property type="entry name" value="KS3_1"/>
    <property type="match status" value="1"/>
</dbReference>
<dbReference type="Pfam" id="PF02801">
    <property type="entry name" value="Ketoacyl-synt_C"/>
    <property type="match status" value="1"/>
</dbReference>
<organism evidence="8 9">
    <name type="scientific">Leptospira fletcheri</name>
    <dbReference type="NCBI Taxonomy" id="2484981"/>
    <lineage>
        <taxon>Bacteria</taxon>
        <taxon>Pseudomonadati</taxon>
        <taxon>Spirochaetota</taxon>
        <taxon>Spirochaetia</taxon>
        <taxon>Leptospirales</taxon>
        <taxon>Leptospiraceae</taxon>
        <taxon>Leptospira</taxon>
    </lineage>
</organism>
<dbReference type="InterPro" id="IPR013565">
    <property type="entry name" value="Fas1/AflB-like_central"/>
</dbReference>
<dbReference type="InterPro" id="IPR003965">
    <property type="entry name" value="Fatty_acid_synthase"/>
</dbReference>
<dbReference type="InterPro" id="IPR013785">
    <property type="entry name" value="Aldolase_TIM"/>
</dbReference>
<evidence type="ECO:0000256" key="5">
    <source>
        <dbReference type="ARBA" id="ARBA00022857"/>
    </source>
</evidence>
<evidence type="ECO:0000256" key="2">
    <source>
        <dbReference type="ARBA" id="ARBA00022553"/>
    </source>
</evidence>
<dbReference type="InterPro" id="IPR002539">
    <property type="entry name" value="MaoC-like_dom"/>
</dbReference>
<evidence type="ECO:0000256" key="4">
    <source>
        <dbReference type="ARBA" id="ARBA00022801"/>
    </source>
</evidence>
<dbReference type="Gene3D" id="3.30.70.2430">
    <property type="match status" value="1"/>
</dbReference>
<evidence type="ECO:0000256" key="6">
    <source>
        <dbReference type="ARBA" id="ARBA00023002"/>
    </source>
</evidence>
<dbReference type="InterPro" id="IPR020841">
    <property type="entry name" value="PKS_Beta-ketoAc_synthase_dom"/>
</dbReference>
<name>A0A4R9GGW7_9LEPT</name>
<dbReference type="InterPro" id="IPR018201">
    <property type="entry name" value="Ketoacyl_synth_AS"/>
</dbReference>
<evidence type="ECO:0000313" key="9">
    <source>
        <dbReference type="Proteomes" id="UP000298458"/>
    </source>
</evidence>
<dbReference type="InterPro" id="IPR040899">
    <property type="entry name" value="Fas_alpha_ACP"/>
</dbReference>
<dbReference type="Gene3D" id="3.10.129.10">
    <property type="entry name" value="Hotdog Thioesterase"/>
    <property type="match status" value="1"/>
</dbReference>
<dbReference type="SMART" id="SM00825">
    <property type="entry name" value="PKS_KS"/>
    <property type="match status" value="1"/>
</dbReference>
<dbReference type="Gene3D" id="3.20.20.70">
    <property type="entry name" value="Aldolase class I"/>
    <property type="match status" value="1"/>
</dbReference>
<dbReference type="FunFam" id="3.40.366.10:FF:000009">
    <property type="entry name" value="Fatty acid synthase Fas"/>
    <property type="match status" value="1"/>
</dbReference>
<dbReference type="SMART" id="SM00827">
    <property type="entry name" value="PKS_AT"/>
    <property type="match status" value="1"/>
</dbReference>
<evidence type="ECO:0000313" key="8">
    <source>
        <dbReference type="EMBL" id="TGK11972.1"/>
    </source>
</evidence>
<keyword evidence="9" id="KW-1185">Reference proteome</keyword>
<dbReference type="OrthoDB" id="9805460at2"/>
<keyword evidence="5" id="KW-0521">NADP</keyword>
<evidence type="ECO:0000256" key="3">
    <source>
        <dbReference type="ARBA" id="ARBA00022679"/>
    </source>
</evidence>
<dbReference type="GO" id="GO:0005835">
    <property type="term" value="C:fatty acid synthase complex"/>
    <property type="evidence" value="ECO:0007669"/>
    <property type="project" value="InterPro"/>
</dbReference>
<dbReference type="Gene3D" id="3.90.25.70">
    <property type="match status" value="1"/>
</dbReference>
<reference evidence="8" key="1">
    <citation type="journal article" date="2019" name="PLoS Negl. Trop. Dis.">
        <title>Revisiting the worldwide diversity of Leptospira species in the environment.</title>
        <authorList>
            <person name="Vincent A.T."/>
            <person name="Schiettekatte O."/>
            <person name="Bourhy P."/>
            <person name="Veyrier F.J."/>
            <person name="Picardeau M."/>
        </authorList>
    </citation>
    <scope>NUCLEOTIDE SEQUENCE [LARGE SCALE GENOMIC DNA]</scope>
    <source>
        <strain evidence="8">SSW15</strain>
    </source>
</reference>